<proteinExistence type="predicted"/>
<evidence type="ECO:0000313" key="2">
    <source>
        <dbReference type="Ensembl" id="ENSCMIP00000002350.1"/>
    </source>
</evidence>
<dbReference type="GO" id="GO:0016477">
    <property type="term" value="P:cell migration"/>
    <property type="evidence" value="ECO:0007669"/>
    <property type="project" value="TreeGrafter"/>
</dbReference>
<dbReference type="InterPro" id="IPR052118">
    <property type="entry name" value="Rho-GAP_regulator"/>
</dbReference>
<name>A0A4W3GI43_CALMI</name>
<dbReference type="Gene3D" id="1.10.555.10">
    <property type="entry name" value="Rho GTPase activation protein"/>
    <property type="match status" value="1"/>
</dbReference>
<reference evidence="3" key="1">
    <citation type="journal article" date="2006" name="Science">
        <title>Ancient noncoding elements conserved in the human genome.</title>
        <authorList>
            <person name="Venkatesh B."/>
            <person name="Kirkness E.F."/>
            <person name="Loh Y.H."/>
            <person name="Halpern A.L."/>
            <person name="Lee A.P."/>
            <person name="Johnson J."/>
            <person name="Dandona N."/>
            <person name="Viswanathan L.D."/>
            <person name="Tay A."/>
            <person name="Venter J.C."/>
            <person name="Strausberg R.L."/>
            <person name="Brenner S."/>
        </authorList>
    </citation>
    <scope>NUCLEOTIDE SEQUENCE [LARGE SCALE GENOMIC DNA]</scope>
</reference>
<feature type="domain" description="Rho-GAP" evidence="1">
    <location>
        <begin position="20"/>
        <end position="92"/>
    </location>
</feature>
<protein>
    <submittedName>
        <fullName evidence="2">Rho GTPase-activating protein SYDE1-like</fullName>
    </submittedName>
</protein>
<dbReference type="GO" id="GO:0046578">
    <property type="term" value="P:regulation of Ras protein signal transduction"/>
    <property type="evidence" value="ECO:0007669"/>
    <property type="project" value="TreeGrafter"/>
</dbReference>
<dbReference type="GO" id="GO:0097060">
    <property type="term" value="C:synaptic membrane"/>
    <property type="evidence" value="ECO:0007669"/>
    <property type="project" value="TreeGrafter"/>
</dbReference>
<dbReference type="Ensembl" id="ENSCMIT00000002434.1">
    <property type="protein sequence ID" value="ENSCMIP00000002350.1"/>
    <property type="gene ID" value="ENSCMIG00000001395.1"/>
</dbReference>
<dbReference type="PANTHER" id="PTHR46150">
    <property type="entry name" value="RHO GTPASE-ACTIVATING PROTEIN 100F"/>
    <property type="match status" value="1"/>
</dbReference>
<reference evidence="3" key="2">
    <citation type="journal article" date="2007" name="PLoS Biol.">
        <title>Survey sequencing and comparative analysis of the elephant shark (Callorhinchus milii) genome.</title>
        <authorList>
            <person name="Venkatesh B."/>
            <person name="Kirkness E.F."/>
            <person name="Loh Y.H."/>
            <person name="Halpern A.L."/>
            <person name="Lee A.P."/>
            <person name="Johnson J."/>
            <person name="Dandona N."/>
            <person name="Viswanathan L.D."/>
            <person name="Tay A."/>
            <person name="Venter J.C."/>
            <person name="Strausberg R.L."/>
            <person name="Brenner S."/>
        </authorList>
    </citation>
    <scope>NUCLEOTIDE SEQUENCE [LARGE SCALE GENOMIC DNA]</scope>
</reference>
<dbReference type="GeneTree" id="ENSGT01030000234635"/>
<dbReference type="PANTHER" id="PTHR46150:SF3">
    <property type="entry name" value="RHO GTPASE-ACTIVATING PROTEIN 100F"/>
    <property type="match status" value="1"/>
</dbReference>
<dbReference type="InterPro" id="IPR000198">
    <property type="entry name" value="RhoGAP_dom"/>
</dbReference>
<dbReference type="AlphaFoldDB" id="A0A4W3GI43"/>
<dbReference type="Pfam" id="PF00620">
    <property type="entry name" value="RhoGAP"/>
    <property type="match status" value="1"/>
</dbReference>
<reference evidence="2" key="4">
    <citation type="submission" date="2025-08" db="UniProtKB">
        <authorList>
            <consortium name="Ensembl"/>
        </authorList>
    </citation>
    <scope>IDENTIFICATION</scope>
</reference>
<accession>A0A4W3GI43</accession>
<evidence type="ECO:0000259" key="1">
    <source>
        <dbReference type="PROSITE" id="PS50238"/>
    </source>
</evidence>
<dbReference type="InterPro" id="IPR008936">
    <property type="entry name" value="Rho_GTPase_activation_prot"/>
</dbReference>
<dbReference type="InParanoid" id="A0A4W3GI43"/>
<dbReference type="STRING" id="7868.ENSCMIP00000002350"/>
<reference evidence="3" key="3">
    <citation type="journal article" date="2014" name="Nature">
        <title>Elephant shark genome provides unique insights into gnathostome evolution.</title>
        <authorList>
            <consortium name="International Elephant Shark Genome Sequencing Consortium"/>
            <person name="Venkatesh B."/>
            <person name="Lee A.P."/>
            <person name="Ravi V."/>
            <person name="Maurya A.K."/>
            <person name="Lian M.M."/>
            <person name="Swann J.B."/>
            <person name="Ohta Y."/>
            <person name="Flajnik M.F."/>
            <person name="Sutoh Y."/>
            <person name="Kasahara M."/>
            <person name="Hoon S."/>
            <person name="Gangu V."/>
            <person name="Roy S.W."/>
            <person name="Irimia M."/>
            <person name="Korzh V."/>
            <person name="Kondrychyn I."/>
            <person name="Lim Z.W."/>
            <person name="Tay B.H."/>
            <person name="Tohari S."/>
            <person name="Kong K.W."/>
            <person name="Ho S."/>
            <person name="Lorente-Galdos B."/>
            <person name="Quilez J."/>
            <person name="Marques-Bonet T."/>
            <person name="Raney B.J."/>
            <person name="Ingham P.W."/>
            <person name="Tay A."/>
            <person name="Hillier L.W."/>
            <person name="Minx P."/>
            <person name="Boehm T."/>
            <person name="Wilson R.K."/>
            <person name="Brenner S."/>
            <person name="Warren W.C."/>
        </authorList>
    </citation>
    <scope>NUCLEOTIDE SEQUENCE [LARGE SCALE GENOMIC DNA]</scope>
</reference>
<evidence type="ECO:0000313" key="3">
    <source>
        <dbReference type="Proteomes" id="UP000314986"/>
    </source>
</evidence>
<dbReference type="GO" id="GO:0007165">
    <property type="term" value="P:signal transduction"/>
    <property type="evidence" value="ECO:0007669"/>
    <property type="project" value="InterPro"/>
</dbReference>
<keyword evidence="3" id="KW-1185">Reference proteome</keyword>
<organism evidence="2 3">
    <name type="scientific">Callorhinchus milii</name>
    <name type="common">Ghost shark</name>
    <dbReference type="NCBI Taxonomy" id="7868"/>
    <lineage>
        <taxon>Eukaryota</taxon>
        <taxon>Metazoa</taxon>
        <taxon>Chordata</taxon>
        <taxon>Craniata</taxon>
        <taxon>Vertebrata</taxon>
        <taxon>Chondrichthyes</taxon>
        <taxon>Holocephali</taxon>
        <taxon>Chimaeriformes</taxon>
        <taxon>Callorhinchidae</taxon>
        <taxon>Callorhinchus</taxon>
    </lineage>
</organism>
<dbReference type="Proteomes" id="UP000314986">
    <property type="component" value="Unassembled WGS sequence"/>
</dbReference>
<dbReference type="GO" id="GO:0005096">
    <property type="term" value="F:GTPase activator activity"/>
    <property type="evidence" value="ECO:0007669"/>
    <property type="project" value="TreeGrafter"/>
</dbReference>
<dbReference type="SUPFAM" id="SSF48350">
    <property type="entry name" value="GTPase activation domain, GAP"/>
    <property type="match status" value="1"/>
</dbReference>
<reference evidence="2" key="5">
    <citation type="submission" date="2025-09" db="UniProtKB">
        <authorList>
            <consortium name="Ensembl"/>
        </authorList>
    </citation>
    <scope>IDENTIFICATION</scope>
</reference>
<dbReference type="PROSITE" id="PS50238">
    <property type="entry name" value="RHOGAP"/>
    <property type="match status" value="1"/>
</dbReference>
<sequence>MWEVPLGGVDDNPEPKVFRVELRELIHRENSGLCVPLLIHKCVDEIERRGLKTVGLYRLCGSAAVKKELRDSFERESTAVNLSEEVYPDINV</sequence>